<proteinExistence type="predicted"/>
<accession>A0A1I6E4H9</accession>
<protein>
    <submittedName>
        <fullName evidence="1">Uncharacterized protein</fullName>
    </submittedName>
</protein>
<dbReference type="STRING" id="39060.SAMN05660706_12567"/>
<evidence type="ECO:0000313" key="2">
    <source>
        <dbReference type="Proteomes" id="UP000199584"/>
    </source>
</evidence>
<dbReference type="Proteomes" id="UP000199584">
    <property type="component" value="Unassembled WGS sequence"/>
</dbReference>
<dbReference type="AlphaFoldDB" id="A0A1I6E4H9"/>
<reference evidence="2" key="1">
    <citation type="submission" date="2016-10" db="EMBL/GenBank/DDBJ databases">
        <authorList>
            <person name="Varghese N."/>
            <person name="Submissions S."/>
        </authorList>
    </citation>
    <scope>NUCLEOTIDE SEQUENCE [LARGE SCALE GENOMIC DNA]</scope>
    <source>
        <strain evidence="2">DSM 3669</strain>
    </source>
</reference>
<dbReference type="EMBL" id="FOYM01000025">
    <property type="protein sequence ID" value="SFR12623.1"/>
    <property type="molecule type" value="Genomic_DNA"/>
</dbReference>
<dbReference type="RefSeq" id="WP_092485707.1">
    <property type="nucleotide sequence ID" value="NZ_FOYM01000025.1"/>
</dbReference>
<evidence type="ECO:0000313" key="1">
    <source>
        <dbReference type="EMBL" id="SFR12623.1"/>
    </source>
</evidence>
<sequence length="472" mass="50677">MNKHTKLFTIFFSIYLLFNFPISAFAETYIYSEIGNRSFSKSDWPYCKLYAPQAVDLPPILINSPDGKSFMKISGLSILKDTRWDFGLVDGDYVFYLTFYGVRNDGSLGESCSINWNGWENEGESRNFEKVFQESYVKLKIVPSVYFWSREKNDYNTLEYYYFTGSVTFWSGGYVPSKETYNSIINATNTAATNATNAANAANAAKSSADTAAARSYYNGNTSGYWSYNSYTKANSANTNAANAVNMLNGSSNGGKSLAATYDKANAANSNAYAAKNNAATASSRVWDSTEGKSAATLSKEARDKANTAANNTAYIRNTQLPGIATDVSQAKTAADAAKVSADTAATKATAAADQTIYNGNSAAYWAYVAYQNTGTDTIAPVITKVEGQNGATCTTGTSFTVVITASDNGPAGNLRYRVTCGGFDSGWTSSNTITITGLSTGAKTATIKVSDNPSSPDNGNVAQTSYTFFKI</sequence>
<dbReference type="OrthoDB" id="1809946at2"/>
<name>A0A1I6E4H9_9FIRM</name>
<gene>
    <name evidence="1" type="ORF">SAMN05660706_12567</name>
</gene>
<organism evidence="1 2">
    <name type="scientific">Desulfoscipio geothermicus DSM 3669</name>
    <dbReference type="NCBI Taxonomy" id="1121426"/>
    <lineage>
        <taxon>Bacteria</taxon>
        <taxon>Bacillati</taxon>
        <taxon>Bacillota</taxon>
        <taxon>Clostridia</taxon>
        <taxon>Eubacteriales</taxon>
        <taxon>Desulfallaceae</taxon>
        <taxon>Desulfoscipio</taxon>
    </lineage>
</organism>
<keyword evidence="2" id="KW-1185">Reference proteome</keyword>